<keyword evidence="9" id="KW-1185">Reference proteome</keyword>
<dbReference type="InterPro" id="IPR027806">
    <property type="entry name" value="HARBI1_dom"/>
</dbReference>
<proteinExistence type="predicted"/>
<dbReference type="GO" id="GO:0008270">
    <property type="term" value="F:zinc ion binding"/>
    <property type="evidence" value="ECO:0007669"/>
    <property type="project" value="UniProtKB-KW"/>
</dbReference>
<dbReference type="PANTHER" id="PTHR23080">
    <property type="entry name" value="THAP DOMAIN PROTEIN"/>
    <property type="match status" value="1"/>
</dbReference>
<evidence type="ECO:0000256" key="6">
    <source>
        <dbReference type="PROSITE-ProRule" id="PRU00309"/>
    </source>
</evidence>
<dbReference type="OrthoDB" id="6422684at2759"/>
<dbReference type="Pfam" id="PF13359">
    <property type="entry name" value="DDE_Tnp_4"/>
    <property type="match status" value="1"/>
</dbReference>
<dbReference type="PROSITE" id="PS50950">
    <property type="entry name" value="ZF_THAP"/>
    <property type="match status" value="1"/>
</dbReference>
<dbReference type="Pfam" id="PF05485">
    <property type="entry name" value="THAP"/>
    <property type="match status" value="1"/>
</dbReference>
<dbReference type="PANTHER" id="PTHR23080:SF141">
    <property type="entry name" value="TRANSPOSASE HELIX-TURN-HELIX DOMAIN-CONTAINING PROTEIN"/>
    <property type="match status" value="1"/>
</dbReference>
<protein>
    <recommendedName>
        <fullName evidence="7">THAP-type domain-containing protein</fullName>
    </recommendedName>
</protein>
<sequence>MNNLKKRADHTFCCVPQCNSRACIEPDLCFHRIPGSKNMKQDDNTAKRRKEWIRLLRIGKEVGHYMKVCSKHFKETDYILPDVPTKRPHLKSTAIPSLNLPVLTTDNVQARAKKQKRADERHERYNTIIQKKSAASVIRKDSELQGSTEGEARNTAVEALLNLASMAFTSDMEGTSPNSDDNARNVTPEDQPQFLNMLHSLKDQSTQVSSGDFVTQILIPTDKLSSKQLNSLTGLHSVKLLEQLTEYVQMELQSAPKRCMSIKDRIMLSLMRMKLNISFVVLSVLFGCTSTTCKVIFSETIHALAVTLRSMIYWPSKEEIMCNIPVCFKNFFNVRTVLDCTEIPVGKPKCLKCQIRTYSQYKGMHTIKYLIGASPGGIITYVSKGYGGRASDKEIFRQSGLVEMVEPHVDAFMVDKGFLIDDICEERGINIIRPPFLREKKQLSPQEANLTRNIARARVHIERIIQRIKAFKLLHYGRIPWTMISLADDMMIIACGLANLGRPVLSNDKF</sequence>
<name>A0A087TSB4_STEMI</name>
<evidence type="ECO:0000256" key="3">
    <source>
        <dbReference type="ARBA" id="ARBA00022771"/>
    </source>
</evidence>
<keyword evidence="2" id="KW-0479">Metal-binding</keyword>
<dbReference type="EMBL" id="KK116521">
    <property type="protein sequence ID" value="KFM68003.1"/>
    <property type="molecule type" value="Genomic_DNA"/>
</dbReference>
<reference evidence="8 9" key="1">
    <citation type="submission" date="2013-11" db="EMBL/GenBank/DDBJ databases">
        <title>Genome sequencing of Stegodyphus mimosarum.</title>
        <authorList>
            <person name="Bechsgaard J."/>
        </authorList>
    </citation>
    <scope>NUCLEOTIDE SEQUENCE [LARGE SCALE GENOMIC DNA]</scope>
</reference>
<evidence type="ECO:0000256" key="5">
    <source>
        <dbReference type="ARBA" id="ARBA00023125"/>
    </source>
</evidence>
<dbReference type="GO" id="GO:0003677">
    <property type="term" value="F:DNA binding"/>
    <property type="evidence" value="ECO:0007669"/>
    <property type="project" value="UniProtKB-UniRule"/>
</dbReference>
<feature type="domain" description="THAP-type" evidence="7">
    <location>
        <begin position="4"/>
        <end position="99"/>
    </location>
</feature>
<dbReference type="SMART" id="SM00980">
    <property type="entry name" value="THAP"/>
    <property type="match status" value="1"/>
</dbReference>
<dbReference type="InterPro" id="IPR038441">
    <property type="entry name" value="THAP_Znf_sf"/>
</dbReference>
<feature type="non-terminal residue" evidence="8">
    <location>
        <position position="510"/>
    </location>
</feature>
<organism evidence="8 9">
    <name type="scientific">Stegodyphus mimosarum</name>
    <name type="common">African social velvet spider</name>
    <dbReference type="NCBI Taxonomy" id="407821"/>
    <lineage>
        <taxon>Eukaryota</taxon>
        <taxon>Metazoa</taxon>
        <taxon>Ecdysozoa</taxon>
        <taxon>Arthropoda</taxon>
        <taxon>Chelicerata</taxon>
        <taxon>Arachnida</taxon>
        <taxon>Araneae</taxon>
        <taxon>Araneomorphae</taxon>
        <taxon>Entelegynae</taxon>
        <taxon>Eresoidea</taxon>
        <taxon>Eresidae</taxon>
        <taxon>Stegodyphus</taxon>
    </lineage>
</organism>
<accession>A0A087TSB4</accession>
<dbReference type="InterPro" id="IPR006612">
    <property type="entry name" value="THAP_Znf"/>
</dbReference>
<evidence type="ECO:0000313" key="8">
    <source>
        <dbReference type="EMBL" id="KFM68003.1"/>
    </source>
</evidence>
<keyword evidence="4" id="KW-0862">Zinc</keyword>
<dbReference type="InterPro" id="IPR027805">
    <property type="entry name" value="Transposase_HTH_dom"/>
</dbReference>
<keyword evidence="5 6" id="KW-0238">DNA-binding</keyword>
<dbReference type="AlphaFoldDB" id="A0A087TSB4"/>
<dbReference type="Proteomes" id="UP000054359">
    <property type="component" value="Unassembled WGS sequence"/>
</dbReference>
<gene>
    <name evidence="8" type="ORF">X975_16882</name>
</gene>
<keyword evidence="3 6" id="KW-0863">Zinc-finger</keyword>
<dbReference type="OMA" id="AHEDCIS"/>
<dbReference type="Pfam" id="PF13613">
    <property type="entry name" value="HTH_Tnp_4"/>
    <property type="match status" value="1"/>
</dbReference>
<evidence type="ECO:0000256" key="2">
    <source>
        <dbReference type="ARBA" id="ARBA00022723"/>
    </source>
</evidence>
<evidence type="ECO:0000256" key="1">
    <source>
        <dbReference type="ARBA" id="ARBA00001968"/>
    </source>
</evidence>
<comment type="cofactor">
    <cofactor evidence="1">
        <name>a divalent metal cation</name>
        <dbReference type="ChEBI" id="CHEBI:60240"/>
    </cofactor>
</comment>
<evidence type="ECO:0000259" key="7">
    <source>
        <dbReference type="PROSITE" id="PS50950"/>
    </source>
</evidence>
<evidence type="ECO:0000256" key="4">
    <source>
        <dbReference type="ARBA" id="ARBA00022833"/>
    </source>
</evidence>
<dbReference type="SUPFAM" id="SSF57716">
    <property type="entry name" value="Glucocorticoid receptor-like (DNA-binding domain)"/>
    <property type="match status" value="1"/>
</dbReference>
<evidence type="ECO:0000313" key="9">
    <source>
        <dbReference type="Proteomes" id="UP000054359"/>
    </source>
</evidence>
<dbReference type="Gene3D" id="6.20.210.20">
    <property type="entry name" value="THAP domain"/>
    <property type="match status" value="1"/>
</dbReference>